<evidence type="ECO:0000256" key="4">
    <source>
        <dbReference type="ARBA" id="ARBA00022840"/>
    </source>
</evidence>
<dbReference type="Pfam" id="PF00005">
    <property type="entry name" value="ABC_tran"/>
    <property type="match status" value="1"/>
</dbReference>
<keyword evidence="4 6" id="KW-0067">ATP-binding</keyword>
<dbReference type="GO" id="GO:0005524">
    <property type="term" value="F:ATP binding"/>
    <property type="evidence" value="ECO:0007669"/>
    <property type="project" value="UniProtKB-KW"/>
</dbReference>
<keyword evidence="3" id="KW-0547">Nucleotide-binding</keyword>
<accession>A0A7K1LGQ4</accession>
<dbReference type="OrthoDB" id="5296765at2"/>
<evidence type="ECO:0000256" key="3">
    <source>
        <dbReference type="ARBA" id="ARBA00022741"/>
    </source>
</evidence>
<dbReference type="PROSITE" id="PS50893">
    <property type="entry name" value="ABC_TRANSPORTER_2"/>
    <property type="match status" value="1"/>
</dbReference>
<dbReference type="GO" id="GO:0016887">
    <property type="term" value="F:ATP hydrolysis activity"/>
    <property type="evidence" value="ECO:0007669"/>
    <property type="project" value="InterPro"/>
</dbReference>
<evidence type="ECO:0000313" key="6">
    <source>
        <dbReference type="EMBL" id="MUN54253.1"/>
    </source>
</evidence>
<dbReference type="SUPFAM" id="SSF52540">
    <property type="entry name" value="P-loop containing nucleoside triphosphate hydrolases"/>
    <property type="match status" value="1"/>
</dbReference>
<feature type="domain" description="ABC transporter" evidence="5">
    <location>
        <begin position="23"/>
        <end position="256"/>
    </location>
</feature>
<reference evidence="6 7" key="1">
    <citation type="submission" date="2019-12" db="EMBL/GenBank/DDBJ databases">
        <authorList>
            <person name="Li J."/>
            <person name="Shi Y."/>
            <person name="Xu G."/>
            <person name="Xiao D."/>
            <person name="Ran X."/>
        </authorList>
    </citation>
    <scope>NUCLEOTIDE SEQUENCE [LARGE SCALE GENOMIC DNA]</scope>
    <source>
        <strain evidence="6 7">JCM 15915</strain>
    </source>
</reference>
<evidence type="ECO:0000259" key="5">
    <source>
        <dbReference type="PROSITE" id="PS50893"/>
    </source>
</evidence>
<dbReference type="Gene3D" id="3.40.50.300">
    <property type="entry name" value="P-loop containing nucleotide triphosphate hydrolases"/>
    <property type="match status" value="1"/>
</dbReference>
<evidence type="ECO:0000256" key="1">
    <source>
        <dbReference type="ARBA" id="ARBA00005417"/>
    </source>
</evidence>
<evidence type="ECO:0000313" key="7">
    <source>
        <dbReference type="Proteomes" id="UP000462152"/>
    </source>
</evidence>
<keyword evidence="2" id="KW-0813">Transport</keyword>
<comment type="similarity">
    <text evidence="1">Belongs to the ABC transporter superfamily.</text>
</comment>
<dbReference type="CDD" id="cd03235">
    <property type="entry name" value="ABC_Metallic_Cations"/>
    <property type="match status" value="1"/>
</dbReference>
<sequence>MRVRAQQDSLTRNNRQDSHEAALLIEGLSVDYGNLRALSDVNLRLDAGTVCAVLGMNGSGKSTLFKAISGVIRPSAGTVRIGGQSTRQAQRAGILGYMPQAESVDWDFPVSVRDVVLMGRYGAMGPSRRPRREDKDLTERAIRIVGLTDLADRQIGELSGGQKKRAFLARALAQQAKVLLLDEPFAGVDTVSATTMIRVLRDLASEGVAVLITVHDIENIDRLADSAVLLRGRVVYQGTPTSVVEPENLALAFGGGQ</sequence>
<evidence type="ECO:0000256" key="2">
    <source>
        <dbReference type="ARBA" id="ARBA00022448"/>
    </source>
</evidence>
<name>A0A7K1LGQ4_9MICC</name>
<comment type="caution">
    <text evidence="6">The sequence shown here is derived from an EMBL/GenBank/DDBJ whole genome shotgun (WGS) entry which is preliminary data.</text>
</comment>
<dbReference type="InterPro" id="IPR003439">
    <property type="entry name" value="ABC_transporter-like_ATP-bd"/>
</dbReference>
<dbReference type="EMBL" id="WOGT01000001">
    <property type="protein sequence ID" value="MUN54253.1"/>
    <property type="molecule type" value="Genomic_DNA"/>
</dbReference>
<organism evidence="6 7">
    <name type="scientific">Rothia koreensis</name>
    <dbReference type="NCBI Taxonomy" id="592378"/>
    <lineage>
        <taxon>Bacteria</taxon>
        <taxon>Bacillati</taxon>
        <taxon>Actinomycetota</taxon>
        <taxon>Actinomycetes</taxon>
        <taxon>Micrococcales</taxon>
        <taxon>Micrococcaceae</taxon>
        <taxon>Rothia</taxon>
    </lineage>
</organism>
<gene>
    <name evidence="6" type="ORF">GMA10_03325</name>
</gene>
<dbReference type="PANTHER" id="PTHR42734:SF5">
    <property type="entry name" value="IRON TRANSPORT SYSTEM ATP-BINDING PROTEIN HI_0361-RELATED"/>
    <property type="match status" value="1"/>
</dbReference>
<proteinExistence type="inferred from homology"/>
<dbReference type="Proteomes" id="UP000462152">
    <property type="component" value="Unassembled WGS sequence"/>
</dbReference>
<dbReference type="InterPro" id="IPR050153">
    <property type="entry name" value="Metal_Ion_Import_ABC"/>
</dbReference>
<dbReference type="InterPro" id="IPR003593">
    <property type="entry name" value="AAA+_ATPase"/>
</dbReference>
<dbReference type="PANTHER" id="PTHR42734">
    <property type="entry name" value="METAL TRANSPORT SYSTEM ATP-BINDING PROTEIN TM_0124-RELATED"/>
    <property type="match status" value="1"/>
</dbReference>
<dbReference type="PROSITE" id="PS00211">
    <property type="entry name" value="ABC_TRANSPORTER_1"/>
    <property type="match status" value="1"/>
</dbReference>
<dbReference type="RefSeq" id="WP_129314319.1">
    <property type="nucleotide sequence ID" value="NZ_NOIQ01000001.1"/>
</dbReference>
<keyword evidence="7" id="KW-1185">Reference proteome</keyword>
<dbReference type="FunFam" id="3.40.50.300:FF:000134">
    <property type="entry name" value="Iron-enterobactin ABC transporter ATP-binding protein"/>
    <property type="match status" value="1"/>
</dbReference>
<dbReference type="InterPro" id="IPR017871">
    <property type="entry name" value="ABC_transporter-like_CS"/>
</dbReference>
<protein>
    <submittedName>
        <fullName evidence="6">ATP-binding cassette domain-containing protein</fullName>
    </submittedName>
</protein>
<dbReference type="InterPro" id="IPR027417">
    <property type="entry name" value="P-loop_NTPase"/>
</dbReference>
<dbReference type="AlphaFoldDB" id="A0A7K1LGQ4"/>
<dbReference type="SMART" id="SM00382">
    <property type="entry name" value="AAA"/>
    <property type="match status" value="1"/>
</dbReference>